<feature type="transmembrane region" description="Helical" evidence="6">
    <location>
        <begin position="228"/>
        <end position="250"/>
    </location>
</feature>
<evidence type="ECO:0000256" key="3">
    <source>
        <dbReference type="ARBA" id="ARBA00022692"/>
    </source>
</evidence>
<keyword evidence="5 6" id="KW-0472">Membrane</keyword>
<protein>
    <recommendedName>
        <fullName evidence="6">Protein DETOXIFICATION</fullName>
    </recommendedName>
    <alternativeName>
        <fullName evidence="6">Multidrug and toxic compound extrusion protein</fullName>
    </alternativeName>
</protein>
<dbReference type="EMBL" id="JBGMDY010000006">
    <property type="protein sequence ID" value="KAL2331834.1"/>
    <property type="molecule type" value="Genomic_DNA"/>
</dbReference>
<evidence type="ECO:0000256" key="1">
    <source>
        <dbReference type="ARBA" id="ARBA00004141"/>
    </source>
</evidence>
<feature type="compositionally biased region" description="Basic and acidic residues" evidence="7">
    <location>
        <begin position="1"/>
        <end position="12"/>
    </location>
</feature>
<feature type="transmembrane region" description="Helical" evidence="6">
    <location>
        <begin position="428"/>
        <end position="447"/>
    </location>
</feature>
<dbReference type="CDD" id="cd13132">
    <property type="entry name" value="MATE_eukaryotic"/>
    <property type="match status" value="1"/>
</dbReference>
<organism evidence="8 9">
    <name type="scientific">Flemingia macrophylla</name>
    <dbReference type="NCBI Taxonomy" id="520843"/>
    <lineage>
        <taxon>Eukaryota</taxon>
        <taxon>Viridiplantae</taxon>
        <taxon>Streptophyta</taxon>
        <taxon>Embryophyta</taxon>
        <taxon>Tracheophyta</taxon>
        <taxon>Spermatophyta</taxon>
        <taxon>Magnoliopsida</taxon>
        <taxon>eudicotyledons</taxon>
        <taxon>Gunneridae</taxon>
        <taxon>Pentapetalae</taxon>
        <taxon>rosids</taxon>
        <taxon>fabids</taxon>
        <taxon>Fabales</taxon>
        <taxon>Fabaceae</taxon>
        <taxon>Papilionoideae</taxon>
        <taxon>50 kb inversion clade</taxon>
        <taxon>NPAAA clade</taxon>
        <taxon>indigoferoid/millettioid clade</taxon>
        <taxon>Phaseoleae</taxon>
        <taxon>Flemingia</taxon>
    </lineage>
</organism>
<dbReference type="PANTHER" id="PTHR11206">
    <property type="entry name" value="MULTIDRUG RESISTANCE PROTEIN"/>
    <property type="match status" value="1"/>
</dbReference>
<accession>A0ABD1M7S1</accession>
<dbReference type="Pfam" id="PF01554">
    <property type="entry name" value="MatE"/>
    <property type="match status" value="2"/>
</dbReference>
<dbReference type="AlphaFoldDB" id="A0ABD1M7S1"/>
<evidence type="ECO:0000256" key="2">
    <source>
        <dbReference type="ARBA" id="ARBA00010199"/>
    </source>
</evidence>
<dbReference type="Proteomes" id="UP001603857">
    <property type="component" value="Unassembled WGS sequence"/>
</dbReference>
<feature type="transmembrane region" description="Helical" evidence="6">
    <location>
        <begin position="484"/>
        <end position="505"/>
    </location>
</feature>
<feature type="region of interest" description="Disordered" evidence="7">
    <location>
        <begin position="1"/>
        <end position="28"/>
    </location>
</feature>
<evidence type="ECO:0000313" key="8">
    <source>
        <dbReference type="EMBL" id="KAL2331834.1"/>
    </source>
</evidence>
<dbReference type="InterPro" id="IPR045069">
    <property type="entry name" value="MATE_euk"/>
</dbReference>
<comment type="similarity">
    <text evidence="2 6">Belongs to the multi antimicrobial extrusion (MATE) (TC 2.A.66.1) family.</text>
</comment>
<name>A0ABD1M7S1_9FABA</name>
<comment type="caution">
    <text evidence="8">The sequence shown here is derived from an EMBL/GenBank/DDBJ whole genome shotgun (WGS) entry which is preliminary data.</text>
</comment>
<evidence type="ECO:0000256" key="5">
    <source>
        <dbReference type="ARBA" id="ARBA00023136"/>
    </source>
</evidence>
<evidence type="ECO:0000256" key="7">
    <source>
        <dbReference type="SAM" id="MobiDB-lite"/>
    </source>
</evidence>
<comment type="subcellular location">
    <subcellularLocation>
        <location evidence="1">Membrane</location>
        <topology evidence="1">Multi-pass membrane protein</topology>
    </subcellularLocation>
</comment>
<feature type="transmembrane region" description="Helical" evidence="6">
    <location>
        <begin position="307"/>
        <end position="329"/>
    </location>
</feature>
<evidence type="ECO:0000313" key="9">
    <source>
        <dbReference type="Proteomes" id="UP001603857"/>
    </source>
</evidence>
<dbReference type="NCBIfam" id="TIGR00797">
    <property type="entry name" value="matE"/>
    <property type="match status" value="1"/>
</dbReference>
<feature type="transmembrane region" description="Helical" evidence="6">
    <location>
        <begin position="166"/>
        <end position="189"/>
    </location>
</feature>
<feature type="transmembrane region" description="Helical" evidence="6">
    <location>
        <begin position="88"/>
        <end position="107"/>
    </location>
</feature>
<feature type="transmembrane region" description="Helical" evidence="6">
    <location>
        <begin position="383"/>
        <end position="408"/>
    </location>
</feature>
<feature type="transmembrane region" description="Helical" evidence="6">
    <location>
        <begin position="454"/>
        <end position="478"/>
    </location>
</feature>
<evidence type="ECO:0000256" key="4">
    <source>
        <dbReference type="ARBA" id="ARBA00022989"/>
    </source>
</evidence>
<evidence type="ECO:0000256" key="6">
    <source>
        <dbReference type="RuleBase" id="RU004914"/>
    </source>
</evidence>
<reference evidence="8 9" key="1">
    <citation type="submission" date="2024-08" db="EMBL/GenBank/DDBJ databases">
        <title>Insights into the chromosomal genome structure of Flemingia macrophylla.</title>
        <authorList>
            <person name="Ding Y."/>
            <person name="Zhao Y."/>
            <person name="Bi W."/>
            <person name="Wu M."/>
            <person name="Zhao G."/>
            <person name="Gong Y."/>
            <person name="Li W."/>
            <person name="Zhang P."/>
        </authorList>
    </citation>
    <scope>NUCLEOTIDE SEQUENCE [LARGE SCALE GENOMIC DNA]</scope>
    <source>
        <strain evidence="8">DYQJB</strain>
        <tissue evidence="8">Leaf</tissue>
    </source>
</reference>
<proteinExistence type="inferred from homology"/>
<gene>
    <name evidence="8" type="ORF">Fmac_019415</name>
</gene>
<keyword evidence="3 6" id="KW-0812">Transmembrane</keyword>
<keyword evidence="9" id="KW-1185">Reference proteome</keyword>
<keyword evidence="4 6" id="KW-1133">Transmembrane helix</keyword>
<feature type="transmembrane region" description="Helical" evidence="6">
    <location>
        <begin position="341"/>
        <end position="362"/>
    </location>
</feature>
<dbReference type="GO" id="GO:0016020">
    <property type="term" value="C:membrane"/>
    <property type="evidence" value="ECO:0007669"/>
    <property type="project" value="UniProtKB-SubCell"/>
</dbReference>
<sequence length="534" mass="58172">MEKEKEKEKESLLQRSKSGQSQRESDGELERILTDDSLPLAKRLGAATWIELRLLFFLAAPAVVVYLINYVMSMSTQIFSGHLGNLELAAASLGNTGIQIFAYGLMVRNSINLDTIYMEQKLSNQILSNLDQFQLGMGSAVETLCGQAFGAQKFEMLGIYMQKSTILLSIAGVLLMVIYVFSKPILIFLGQSERIASAAAVFVYGLIPQIFAYAVNFPIQKFLQAQSIVAPSAYISAATLVSHLALSWVAVYAIGLGLLGASLVLSLSWWIIVIAQFVYIVKSERCRRTWQGFTWQAFSGLPSFFKLSAASAVMLCLETWYFQILVLLAGLLPHPELALDSLSICTTISGWVFMISVGFNAAASVRVSNELGARNPKSASFSVVVVTLISFIISVIAALVVLALRDVISYAFTGGEEVAAAVSDLCPLLALALVLNGIQPVLSGVAVGCGWQAFVAYVNVGCYYGVGIPLGAVLGFYFNFGAKGIWLGMLGGTIMQTIILMWVTFRTNWTKEVEEAAKRLKAWEDKKEEPLLIN</sequence>
<feature type="transmembrane region" description="Helical" evidence="6">
    <location>
        <begin position="50"/>
        <end position="68"/>
    </location>
</feature>
<dbReference type="InterPro" id="IPR002528">
    <property type="entry name" value="MATE_fam"/>
</dbReference>
<feature type="transmembrane region" description="Helical" evidence="6">
    <location>
        <begin position="256"/>
        <end position="281"/>
    </location>
</feature>
<feature type="transmembrane region" description="Helical" evidence="6">
    <location>
        <begin position="195"/>
        <end position="216"/>
    </location>
</feature>
<feature type="compositionally biased region" description="Polar residues" evidence="7">
    <location>
        <begin position="13"/>
        <end position="22"/>
    </location>
</feature>